<evidence type="ECO:0000256" key="1">
    <source>
        <dbReference type="ARBA" id="ARBA00001928"/>
    </source>
</evidence>
<evidence type="ECO:0000313" key="10">
    <source>
        <dbReference type="EMBL" id="SNR16056.1"/>
    </source>
</evidence>
<keyword evidence="4" id="KW-0745">Spermidine biosynthesis</keyword>
<gene>
    <name evidence="10" type="primary">speH</name>
    <name evidence="10" type="ORF">TJEJU_2371</name>
</gene>
<dbReference type="RefSeq" id="WP_095072311.1">
    <property type="nucleotide sequence ID" value="NZ_LT899436.1"/>
</dbReference>
<evidence type="ECO:0000256" key="2">
    <source>
        <dbReference type="ARBA" id="ARBA00022793"/>
    </source>
</evidence>
<dbReference type="KEGG" id="tje:TJEJU_2371"/>
<name>A0A238UAN7_9FLAO</name>
<evidence type="ECO:0000313" key="11">
    <source>
        <dbReference type="Proteomes" id="UP000215214"/>
    </source>
</evidence>
<protein>
    <submittedName>
        <fullName evidence="10">S-adenosylmethionine decarboxylase</fullName>
        <ecNumber evidence="10">4.1.1.50</ecNumber>
    </submittedName>
</protein>
<comment type="cofactor">
    <cofactor evidence="1">
        <name>pyruvate</name>
        <dbReference type="ChEBI" id="CHEBI:15361"/>
    </cofactor>
</comment>
<dbReference type="Proteomes" id="UP000215214">
    <property type="component" value="Chromosome TJEJU"/>
</dbReference>
<evidence type="ECO:0000256" key="8">
    <source>
        <dbReference type="ARBA" id="ARBA00023270"/>
    </source>
</evidence>
<keyword evidence="11" id="KW-1185">Reference proteome</keyword>
<proteinExistence type="predicted"/>
<keyword evidence="9" id="KW-0670">Pyruvate</keyword>
<evidence type="ECO:0000256" key="5">
    <source>
        <dbReference type="ARBA" id="ARBA00023115"/>
    </source>
</evidence>
<keyword evidence="2" id="KW-0210">Decarboxylase</keyword>
<sequence>MKKNNEKYIALKAEMFHFDTWLSTTNTDQLKHELETLLIDSGFNIVNFIEHNFPIKGYTAVWLLAESHLAIHTFPDQEKTYLQISSCNENKLAVLKQKIKIT</sequence>
<organism evidence="10 11">
    <name type="scientific">Tenacibaculum jejuense</name>
    <dbReference type="NCBI Taxonomy" id="584609"/>
    <lineage>
        <taxon>Bacteria</taxon>
        <taxon>Pseudomonadati</taxon>
        <taxon>Bacteroidota</taxon>
        <taxon>Flavobacteriia</taxon>
        <taxon>Flavobacteriales</taxon>
        <taxon>Flavobacteriaceae</taxon>
        <taxon>Tenacibaculum</taxon>
    </lineage>
</organism>
<keyword evidence="7 10" id="KW-0456">Lyase</keyword>
<reference evidence="10 11" key="1">
    <citation type="submission" date="2017-07" db="EMBL/GenBank/DDBJ databases">
        <authorList>
            <person name="Sun Z.S."/>
            <person name="Albrecht U."/>
            <person name="Echele G."/>
            <person name="Lee C.C."/>
        </authorList>
    </citation>
    <scope>NUCLEOTIDE SEQUENCE [LARGE SCALE GENOMIC DNA]</scope>
    <source>
        <strain evidence="11">type strain: KCTC 22618</strain>
    </source>
</reference>
<dbReference type="GO" id="GO:0008295">
    <property type="term" value="P:spermidine biosynthetic process"/>
    <property type="evidence" value="ECO:0007669"/>
    <property type="project" value="UniProtKB-KW"/>
</dbReference>
<dbReference type="PANTHER" id="PTHR33866:SF2">
    <property type="entry name" value="S-ADENOSYLMETHIONINE DECARBOXYLASE PROENZYME"/>
    <property type="match status" value="1"/>
</dbReference>
<dbReference type="PANTHER" id="PTHR33866">
    <property type="entry name" value="S-ADENOSYLMETHIONINE DECARBOXYLASE PROENZYME"/>
    <property type="match status" value="1"/>
</dbReference>
<keyword evidence="3" id="KW-0068">Autocatalytic cleavage</keyword>
<dbReference type="GO" id="GO:0005829">
    <property type="term" value="C:cytosol"/>
    <property type="evidence" value="ECO:0007669"/>
    <property type="project" value="TreeGrafter"/>
</dbReference>
<evidence type="ECO:0000256" key="9">
    <source>
        <dbReference type="ARBA" id="ARBA00023317"/>
    </source>
</evidence>
<evidence type="ECO:0000256" key="3">
    <source>
        <dbReference type="ARBA" id="ARBA00022813"/>
    </source>
</evidence>
<evidence type="ECO:0000256" key="7">
    <source>
        <dbReference type="ARBA" id="ARBA00023239"/>
    </source>
</evidence>
<evidence type="ECO:0000256" key="4">
    <source>
        <dbReference type="ARBA" id="ARBA00023066"/>
    </source>
</evidence>
<dbReference type="EC" id="4.1.1.50" evidence="10"/>
<dbReference type="SUPFAM" id="SSF56276">
    <property type="entry name" value="S-adenosylmethionine decarboxylase"/>
    <property type="match status" value="1"/>
</dbReference>
<accession>A0A238UAN7</accession>
<dbReference type="Pfam" id="PF02675">
    <property type="entry name" value="AdoMet_dc"/>
    <property type="match status" value="1"/>
</dbReference>
<keyword evidence="8" id="KW-0704">Schiff base</keyword>
<dbReference type="AlphaFoldDB" id="A0A238UAN7"/>
<evidence type="ECO:0000256" key="6">
    <source>
        <dbReference type="ARBA" id="ARBA00023145"/>
    </source>
</evidence>
<dbReference type="OrthoDB" id="9793120at2"/>
<keyword evidence="6" id="KW-0865">Zymogen</keyword>
<dbReference type="EMBL" id="LT899436">
    <property type="protein sequence ID" value="SNR16056.1"/>
    <property type="molecule type" value="Genomic_DNA"/>
</dbReference>
<dbReference type="GO" id="GO:0004014">
    <property type="term" value="F:adenosylmethionine decarboxylase activity"/>
    <property type="evidence" value="ECO:0007669"/>
    <property type="project" value="UniProtKB-EC"/>
</dbReference>
<dbReference type="InterPro" id="IPR016067">
    <property type="entry name" value="S-AdoMet_deCO2ase_core"/>
</dbReference>
<dbReference type="Gene3D" id="3.60.90.10">
    <property type="entry name" value="S-adenosylmethionine decarboxylase"/>
    <property type="match status" value="1"/>
</dbReference>
<dbReference type="InterPro" id="IPR003826">
    <property type="entry name" value="AdoMetDC_fam_prok"/>
</dbReference>
<keyword evidence="5" id="KW-0620">Polyamine biosynthesis</keyword>